<dbReference type="SUPFAM" id="SSF51735">
    <property type="entry name" value="NAD(P)-binding Rossmann-fold domains"/>
    <property type="match status" value="1"/>
</dbReference>
<dbReference type="Pfam" id="PF00106">
    <property type="entry name" value="adh_short"/>
    <property type="match status" value="1"/>
</dbReference>
<reference evidence="3" key="1">
    <citation type="journal article" date="2019" name="Int. J. Syst. Evol. Microbiol.">
        <title>The Global Catalogue of Microorganisms (GCM) 10K type strain sequencing project: providing services to taxonomists for standard genome sequencing and annotation.</title>
        <authorList>
            <consortium name="The Broad Institute Genomics Platform"/>
            <consortium name="The Broad Institute Genome Sequencing Center for Infectious Disease"/>
            <person name="Wu L."/>
            <person name="Ma J."/>
        </authorList>
    </citation>
    <scope>NUCLEOTIDE SEQUENCE [LARGE SCALE GENOMIC DNA]</scope>
    <source>
        <strain evidence="3">JCM 13250</strain>
    </source>
</reference>
<name>A0ABP4YND0_9ACTN</name>
<dbReference type="Gene3D" id="3.40.50.720">
    <property type="entry name" value="NAD(P)-binding Rossmann-like Domain"/>
    <property type="match status" value="1"/>
</dbReference>
<feature type="region of interest" description="Disordered" evidence="1">
    <location>
        <begin position="1"/>
        <end position="22"/>
    </location>
</feature>
<dbReference type="EMBL" id="BAAALT010000182">
    <property type="protein sequence ID" value="GAA1821476.1"/>
    <property type="molecule type" value="Genomic_DNA"/>
</dbReference>
<proteinExistence type="predicted"/>
<dbReference type="InterPro" id="IPR036291">
    <property type="entry name" value="NAD(P)-bd_dom_sf"/>
</dbReference>
<feature type="compositionally biased region" description="Low complexity" evidence="1">
    <location>
        <begin position="65"/>
        <end position="81"/>
    </location>
</feature>
<protein>
    <recommendedName>
        <fullName evidence="4">SDR family NAD(P)-dependent oxidoreductase</fullName>
    </recommendedName>
</protein>
<evidence type="ECO:0000313" key="2">
    <source>
        <dbReference type="EMBL" id="GAA1821476.1"/>
    </source>
</evidence>
<dbReference type="InterPro" id="IPR002347">
    <property type="entry name" value="SDR_fam"/>
</dbReference>
<sequence length="81" mass="8213">MYQVPDQHGRLAVVTGANSGTGKETAKRLAAAGADVVLAVRTPAKASRPAPRFSPPTRGPRSRCAGSTSPTSPRSATSPTA</sequence>
<dbReference type="Proteomes" id="UP001500218">
    <property type="component" value="Unassembled WGS sequence"/>
</dbReference>
<organism evidence="2 3">
    <name type="scientific">Luedemannella flava</name>
    <dbReference type="NCBI Taxonomy" id="349316"/>
    <lineage>
        <taxon>Bacteria</taxon>
        <taxon>Bacillati</taxon>
        <taxon>Actinomycetota</taxon>
        <taxon>Actinomycetes</taxon>
        <taxon>Micromonosporales</taxon>
        <taxon>Micromonosporaceae</taxon>
        <taxon>Luedemannella</taxon>
    </lineage>
</organism>
<feature type="region of interest" description="Disordered" evidence="1">
    <location>
        <begin position="42"/>
        <end position="81"/>
    </location>
</feature>
<comment type="caution">
    <text evidence="2">The sequence shown here is derived from an EMBL/GenBank/DDBJ whole genome shotgun (WGS) entry which is preliminary data.</text>
</comment>
<evidence type="ECO:0008006" key="4">
    <source>
        <dbReference type="Google" id="ProtNLM"/>
    </source>
</evidence>
<keyword evidence="3" id="KW-1185">Reference proteome</keyword>
<evidence type="ECO:0000313" key="3">
    <source>
        <dbReference type="Proteomes" id="UP001500218"/>
    </source>
</evidence>
<evidence type="ECO:0000256" key="1">
    <source>
        <dbReference type="SAM" id="MobiDB-lite"/>
    </source>
</evidence>
<accession>A0ABP4YND0</accession>
<gene>
    <name evidence="2" type="ORF">GCM10009682_47020</name>
</gene>